<evidence type="ECO:0000259" key="7">
    <source>
        <dbReference type="PROSITE" id="PS50109"/>
    </source>
</evidence>
<dbReference type="InterPro" id="IPR004358">
    <property type="entry name" value="Sig_transdc_His_kin-like_C"/>
</dbReference>
<keyword evidence="5" id="KW-0418">Kinase</keyword>
<dbReference type="InterPro" id="IPR003661">
    <property type="entry name" value="HisK_dim/P_dom"/>
</dbReference>
<dbReference type="SMART" id="SM00086">
    <property type="entry name" value="PAC"/>
    <property type="match status" value="2"/>
</dbReference>
<dbReference type="CDD" id="cd17580">
    <property type="entry name" value="REC_2_DhkD-like"/>
    <property type="match status" value="2"/>
</dbReference>
<dbReference type="PANTHER" id="PTHR43547">
    <property type="entry name" value="TWO-COMPONENT HISTIDINE KINASE"/>
    <property type="match status" value="1"/>
</dbReference>
<dbReference type="CDD" id="cd00075">
    <property type="entry name" value="HATPase"/>
    <property type="match status" value="1"/>
</dbReference>
<evidence type="ECO:0000256" key="4">
    <source>
        <dbReference type="ARBA" id="ARBA00022679"/>
    </source>
</evidence>
<dbReference type="InterPro" id="IPR011006">
    <property type="entry name" value="CheY-like_superfamily"/>
</dbReference>
<reference evidence="12" key="1">
    <citation type="submission" date="2016-10" db="EMBL/GenBank/DDBJ databases">
        <authorList>
            <person name="Varghese N."/>
            <person name="Submissions S."/>
        </authorList>
    </citation>
    <scope>NUCLEOTIDE SEQUENCE [LARGE SCALE GENOMIC DNA]</scope>
    <source>
        <strain evidence="12">DSM 26348</strain>
    </source>
</reference>
<dbReference type="SUPFAM" id="SSF55781">
    <property type="entry name" value="GAF domain-like"/>
    <property type="match status" value="1"/>
</dbReference>
<evidence type="ECO:0000256" key="5">
    <source>
        <dbReference type="ARBA" id="ARBA00022777"/>
    </source>
</evidence>
<evidence type="ECO:0000256" key="6">
    <source>
        <dbReference type="PROSITE-ProRule" id="PRU00169"/>
    </source>
</evidence>
<dbReference type="STRING" id="1576369.SAMN05421753_12048"/>
<comment type="catalytic activity">
    <reaction evidence="1">
        <text>ATP + protein L-histidine = ADP + protein N-phospho-L-histidine.</text>
        <dbReference type="EC" id="2.7.13.3"/>
    </reaction>
</comment>
<sequence length="1200" mass="132867">MNDESKSSVDELARSNSDLQNLMVATDIATVFVDRELRIQRLTTSAKALFNVISTDLGRPLSDFSCQLEYPEIVADAERSLTHLQSEQREVRAGERWYIARTLPYRTADDQIAGVVLTFLDITQQKASEEKILRIAADSERQRRVYETVLTNTPDFVYVFSLDYRVLYANEALIKMWGRGHDGAIGKTFLEIGYEPWHAEMHEREIDQVRATRQPIRGEVPFTGTHGKRQYDYIFVPVIGADGEVEAVAGTTRDVTERKETERQLREGQEQLDFALAAADLGYWSLNLADHTARRTLRHDQLFGYDALLPEWTYEMFLDHVVPEDRAMVDAAFQKSVATGSAWAVECRIQRADGAVRHIWKKGLALRNAQGQVERMLSIVGDITDRRQAEERQAFLGRFADTLRRLSDPVEVQAVASRVLGEYLGANRVVYFEIRGDDYVIERDYTAGVRPLAGRYPVAAFGQDLLAVLLDGRTVIEADATTEPYRPASERAAFANIQVRGHVDVPLVKGGRFVAGMTVQVSDRRDWTPQDVGLIEETAERTWAAVERVRAEREVARLAAEADRERRLFAAVLSNTPDFIYTFDLDGRFVYVNTALLALWGKTLEQAVGRNFFELDYPPALADRLQRQIQEVIDTKQPLRDETPYTSGMGERMYEYILAPVVGAGGVVEAVAGSTRDITARKQAEAEREGLVKQLREQDRKKDEFLATLAHELRNPLAPIRNGLQVIRLAGATGMVEQARTMMERQLAQMVRLVDDLLDVSRVTTGKLTLRTAPVDLREVIDAALETSRQMVEQAGHNLAVIVPAEPVFVEGDVTRLAQVISNLLTNSAKYTHQGGQISLALKREDDTAVISVKDDGVGIPPALLDKVFEMFTQVDRTLEKTTGGLGIGLALVKGVVEMHGGTIVAKSEGEGRGSEFVVRLPVLLSAVQNVTSEAADEPVVASSHRRILVADDNLDSAASLGKLLELLGNYVQTANDGLQAVDLAESFRPDVILLDIGMPKLNGYEAARRIRAQAWGQATMLVALTGWGQEEDRKKSADAGFDHHLVKPVELAALEKILAAPAALTPSTDRSNPAAASLRVLVVDDMRDATHILRTLLKAAGHVVRTAFDGPNGLAAALEFRPEVAILDISLPGMSGLELAKRIREQATLHDIVLIAMTGYGDEADRQRSFDAGFNHHLVKPADISVVLKILATVSARLR</sequence>
<dbReference type="FunFam" id="3.30.565.10:FF:000006">
    <property type="entry name" value="Sensor histidine kinase WalK"/>
    <property type="match status" value="1"/>
</dbReference>
<dbReference type="AlphaFoldDB" id="A0A1I3RC35"/>
<dbReference type="Gene3D" id="3.30.450.40">
    <property type="match status" value="1"/>
</dbReference>
<dbReference type="SUPFAM" id="SSF55874">
    <property type="entry name" value="ATPase domain of HSP90 chaperone/DNA topoisomerase II/histidine kinase"/>
    <property type="match status" value="1"/>
</dbReference>
<protein>
    <recommendedName>
        <fullName evidence="2">histidine kinase</fullName>
        <ecNumber evidence="2">2.7.13.3</ecNumber>
    </recommendedName>
</protein>
<dbReference type="PANTHER" id="PTHR43547:SF2">
    <property type="entry name" value="HYBRID SIGNAL TRANSDUCTION HISTIDINE KINASE C"/>
    <property type="match status" value="1"/>
</dbReference>
<dbReference type="InterPro" id="IPR029016">
    <property type="entry name" value="GAF-like_dom_sf"/>
</dbReference>
<dbReference type="SUPFAM" id="SSF52172">
    <property type="entry name" value="CheY-like"/>
    <property type="match status" value="2"/>
</dbReference>
<evidence type="ECO:0000313" key="12">
    <source>
        <dbReference type="Proteomes" id="UP000199518"/>
    </source>
</evidence>
<feature type="domain" description="PAC" evidence="10">
    <location>
        <begin position="216"/>
        <end position="267"/>
    </location>
</feature>
<dbReference type="PROSITE" id="PS50113">
    <property type="entry name" value="PAC"/>
    <property type="match status" value="3"/>
</dbReference>
<dbReference type="SMART" id="SM00388">
    <property type="entry name" value="HisKA"/>
    <property type="match status" value="1"/>
</dbReference>
<feature type="domain" description="PAS" evidence="9">
    <location>
        <begin position="565"/>
        <end position="636"/>
    </location>
</feature>
<dbReference type="PROSITE" id="PS50112">
    <property type="entry name" value="PAS"/>
    <property type="match status" value="2"/>
</dbReference>
<evidence type="ECO:0000313" key="11">
    <source>
        <dbReference type="EMBL" id="SFJ42756.1"/>
    </source>
</evidence>
<dbReference type="Pfam" id="PF13596">
    <property type="entry name" value="PAS_10"/>
    <property type="match status" value="1"/>
</dbReference>
<dbReference type="CDD" id="cd00130">
    <property type="entry name" value="PAS"/>
    <property type="match status" value="2"/>
</dbReference>
<feature type="domain" description="PAS" evidence="9">
    <location>
        <begin position="142"/>
        <end position="190"/>
    </location>
</feature>
<dbReference type="PRINTS" id="PR00344">
    <property type="entry name" value="BCTRLSENSOR"/>
</dbReference>
<evidence type="ECO:0000256" key="3">
    <source>
        <dbReference type="ARBA" id="ARBA00022553"/>
    </source>
</evidence>
<dbReference type="NCBIfam" id="TIGR00229">
    <property type="entry name" value="sensory_box"/>
    <property type="match status" value="2"/>
</dbReference>
<dbReference type="Gene3D" id="3.40.50.2300">
    <property type="match status" value="2"/>
</dbReference>
<dbReference type="InterPro" id="IPR003594">
    <property type="entry name" value="HATPase_dom"/>
</dbReference>
<dbReference type="CDD" id="cd00082">
    <property type="entry name" value="HisKA"/>
    <property type="match status" value="1"/>
</dbReference>
<dbReference type="InterPro" id="IPR013656">
    <property type="entry name" value="PAS_4"/>
</dbReference>
<evidence type="ECO:0000259" key="9">
    <source>
        <dbReference type="PROSITE" id="PS50112"/>
    </source>
</evidence>
<feature type="domain" description="PAC" evidence="10">
    <location>
        <begin position="75"/>
        <end position="134"/>
    </location>
</feature>
<dbReference type="InterPro" id="IPR036890">
    <property type="entry name" value="HATPase_C_sf"/>
</dbReference>
<dbReference type="RefSeq" id="WP_217647175.1">
    <property type="nucleotide sequence ID" value="NZ_FOQD01000020.1"/>
</dbReference>
<dbReference type="Pfam" id="PF00072">
    <property type="entry name" value="Response_reg"/>
    <property type="match status" value="2"/>
</dbReference>
<dbReference type="PROSITE" id="PS50110">
    <property type="entry name" value="RESPONSE_REGULATORY"/>
    <property type="match status" value="2"/>
</dbReference>
<dbReference type="Gene3D" id="3.30.565.10">
    <property type="entry name" value="Histidine kinase-like ATPase, C-terminal domain"/>
    <property type="match status" value="1"/>
</dbReference>
<dbReference type="SMART" id="SM00091">
    <property type="entry name" value="PAS"/>
    <property type="match status" value="4"/>
</dbReference>
<dbReference type="Pfam" id="PF02518">
    <property type="entry name" value="HATPase_c"/>
    <property type="match status" value="1"/>
</dbReference>
<dbReference type="PROSITE" id="PS50109">
    <property type="entry name" value="HIS_KIN"/>
    <property type="match status" value="1"/>
</dbReference>
<dbReference type="InterPro" id="IPR000700">
    <property type="entry name" value="PAS-assoc_C"/>
</dbReference>
<dbReference type="Pfam" id="PF00512">
    <property type="entry name" value="HisKA"/>
    <property type="match status" value="1"/>
</dbReference>
<evidence type="ECO:0000259" key="10">
    <source>
        <dbReference type="PROSITE" id="PS50113"/>
    </source>
</evidence>
<dbReference type="InterPro" id="IPR001789">
    <property type="entry name" value="Sig_transdc_resp-reg_receiver"/>
</dbReference>
<accession>A0A1I3RC35</accession>
<dbReference type="GO" id="GO:0000155">
    <property type="term" value="F:phosphorelay sensor kinase activity"/>
    <property type="evidence" value="ECO:0007669"/>
    <property type="project" value="InterPro"/>
</dbReference>
<dbReference type="SMART" id="SM00065">
    <property type="entry name" value="GAF"/>
    <property type="match status" value="1"/>
</dbReference>
<feature type="modified residue" description="4-aspartylphosphate" evidence="6">
    <location>
        <position position="996"/>
    </location>
</feature>
<dbReference type="Pfam" id="PF08448">
    <property type="entry name" value="PAS_4"/>
    <property type="match status" value="2"/>
</dbReference>
<dbReference type="Pfam" id="PF08447">
    <property type="entry name" value="PAS_3"/>
    <property type="match status" value="1"/>
</dbReference>
<feature type="domain" description="Response regulatory" evidence="8">
    <location>
        <begin position="1080"/>
        <end position="1196"/>
    </location>
</feature>
<proteinExistence type="predicted"/>
<dbReference type="EMBL" id="FOQD01000020">
    <property type="protein sequence ID" value="SFJ42756.1"/>
    <property type="molecule type" value="Genomic_DNA"/>
</dbReference>
<evidence type="ECO:0000256" key="2">
    <source>
        <dbReference type="ARBA" id="ARBA00012438"/>
    </source>
</evidence>
<keyword evidence="3 6" id="KW-0597">Phosphoprotein</keyword>
<feature type="domain" description="PAC" evidence="10">
    <location>
        <begin position="343"/>
        <end position="395"/>
    </location>
</feature>
<dbReference type="Pfam" id="PF01590">
    <property type="entry name" value="GAF"/>
    <property type="match status" value="1"/>
</dbReference>
<dbReference type="EC" id="2.7.13.3" evidence="2"/>
<name>A0A1I3RC35_9PLAN</name>
<dbReference type="Gene3D" id="2.10.70.100">
    <property type="match status" value="1"/>
</dbReference>
<dbReference type="Proteomes" id="UP000199518">
    <property type="component" value="Unassembled WGS sequence"/>
</dbReference>
<feature type="domain" description="Response regulatory" evidence="8">
    <location>
        <begin position="947"/>
        <end position="1063"/>
    </location>
</feature>
<dbReference type="SUPFAM" id="SSF47384">
    <property type="entry name" value="Homodimeric domain of signal transducing histidine kinase"/>
    <property type="match status" value="1"/>
</dbReference>
<dbReference type="InterPro" id="IPR036097">
    <property type="entry name" value="HisK_dim/P_sf"/>
</dbReference>
<dbReference type="InterPro" id="IPR013655">
    <property type="entry name" value="PAS_fold_3"/>
</dbReference>
<dbReference type="SMART" id="SM00448">
    <property type="entry name" value="REC"/>
    <property type="match status" value="2"/>
</dbReference>
<keyword evidence="12" id="KW-1185">Reference proteome</keyword>
<dbReference type="SUPFAM" id="SSF55785">
    <property type="entry name" value="PYP-like sensor domain (PAS domain)"/>
    <property type="match status" value="4"/>
</dbReference>
<dbReference type="InterPro" id="IPR003018">
    <property type="entry name" value="GAF"/>
</dbReference>
<dbReference type="InterPro" id="IPR035965">
    <property type="entry name" value="PAS-like_dom_sf"/>
</dbReference>
<dbReference type="SMART" id="SM00387">
    <property type="entry name" value="HATPase_c"/>
    <property type="match status" value="1"/>
</dbReference>
<feature type="domain" description="Histidine kinase" evidence="7">
    <location>
        <begin position="708"/>
        <end position="925"/>
    </location>
</feature>
<dbReference type="InterPro" id="IPR005467">
    <property type="entry name" value="His_kinase_dom"/>
</dbReference>
<dbReference type="Gene3D" id="1.10.287.130">
    <property type="match status" value="1"/>
</dbReference>
<dbReference type="InterPro" id="IPR000014">
    <property type="entry name" value="PAS"/>
</dbReference>
<evidence type="ECO:0000256" key="1">
    <source>
        <dbReference type="ARBA" id="ARBA00000085"/>
    </source>
</evidence>
<feature type="modified residue" description="4-aspartylphosphate" evidence="6">
    <location>
        <position position="1129"/>
    </location>
</feature>
<dbReference type="InterPro" id="IPR001610">
    <property type="entry name" value="PAC"/>
</dbReference>
<dbReference type="Gene3D" id="3.30.450.20">
    <property type="entry name" value="PAS domain"/>
    <property type="match status" value="4"/>
</dbReference>
<organism evidence="11 12">
    <name type="scientific">Planctomicrobium piriforme</name>
    <dbReference type="NCBI Taxonomy" id="1576369"/>
    <lineage>
        <taxon>Bacteria</taxon>
        <taxon>Pseudomonadati</taxon>
        <taxon>Planctomycetota</taxon>
        <taxon>Planctomycetia</taxon>
        <taxon>Planctomycetales</taxon>
        <taxon>Planctomycetaceae</taxon>
        <taxon>Planctomicrobium</taxon>
    </lineage>
</organism>
<evidence type="ECO:0000259" key="8">
    <source>
        <dbReference type="PROSITE" id="PS50110"/>
    </source>
</evidence>
<keyword evidence="4" id="KW-0808">Transferase</keyword>
<gene>
    <name evidence="11" type="ORF">SAMN05421753_12048</name>
</gene>